<name>A0ABX2CRQ5_9CYAN</name>
<feature type="domain" description="ChrR-like cupin" evidence="1">
    <location>
        <begin position="21"/>
        <end position="110"/>
    </location>
</feature>
<evidence type="ECO:0000259" key="1">
    <source>
        <dbReference type="Pfam" id="PF12973"/>
    </source>
</evidence>
<keyword evidence="3" id="KW-1185">Reference proteome</keyword>
<dbReference type="Proteomes" id="UP000702425">
    <property type="component" value="Unassembled WGS sequence"/>
</dbReference>
<dbReference type="SUPFAM" id="SSF51182">
    <property type="entry name" value="RmlC-like cupins"/>
    <property type="match status" value="1"/>
</dbReference>
<dbReference type="InterPro" id="IPR014710">
    <property type="entry name" value="RmlC-like_jellyroll"/>
</dbReference>
<evidence type="ECO:0000313" key="3">
    <source>
        <dbReference type="Proteomes" id="UP000702425"/>
    </source>
</evidence>
<evidence type="ECO:0000313" key="2">
    <source>
        <dbReference type="EMBL" id="NQE33061.1"/>
    </source>
</evidence>
<dbReference type="Pfam" id="PF12973">
    <property type="entry name" value="Cupin_7"/>
    <property type="match status" value="1"/>
</dbReference>
<dbReference type="EMBL" id="SRRZ01000009">
    <property type="protein sequence ID" value="NQE33061.1"/>
    <property type="molecule type" value="Genomic_DNA"/>
</dbReference>
<reference evidence="2 3" key="1">
    <citation type="journal article" date="2020" name="Sci. Rep.">
        <title>A novel cyanobacterial geosmin producer, revising GeoA distribution and dispersion patterns in Bacteria.</title>
        <authorList>
            <person name="Churro C."/>
            <person name="Semedo-Aguiar A.P."/>
            <person name="Silva A.D."/>
            <person name="Pereira-Leal J.B."/>
            <person name="Leite R.B."/>
        </authorList>
    </citation>
    <scope>NUCLEOTIDE SEQUENCE [LARGE SCALE GENOMIC DNA]</scope>
    <source>
        <strain evidence="2 3">IPMA8</strain>
    </source>
</reference>
<dbReference type="InterPro" id="IPR025979">
    <property type="entry name" value="ChrR-like_cupin_dom"/>
</dbReference>
<dbReference type="Gene3D" id="2.60.120.10">
    <property type="entry name" value="Jelly Rolls"/>
    <property type="match status" value="1"/>
</dbReference>
<protein>
    <recommendedName>
        <fullName evidence="1">ChrR-like cupin domain-containing protein</fullName>
    </recommendedName>
</protein>
<gene>
    <name evidence="2" type="ORF">E5S67_00778</name>
</gene>
<accession>A0ABX2CRQ5</accession>
<organism evidence="2 3">
    <name type="scientific">Microcoleus asticus IPMA8</name>
    <dbReference type="NCBI Taxonomy" id="2563858"/>
    <lineage>
        <taxon>Bacteria</taxon>
        <taxon>Bacillati</taxon>
        <taxon>Cyanobacteriota</taxon>
        <taxon>Cyanophyceae</taxon>
        <taxon>Oscillatoriophycideae</taxon>
        <taxon>Oscillatoriales</taxon>
        <taxon>Microcoleaceae</taxon>
        <taxon>Microcoleus</taxon>
        <taxon>Microcoleus asticus</taxon>
    </lineage>
</organism>
<dbReference type="RefSeq" id="WP_172185699.1">
    <property type="nucleotide sequence ID" value="NZ_CAWPPK010000307.1"/>
</dbReference>
<proteinExistence type="predicted"/>
<comment type="caution">
    <text evidence="2">The sequence shown here is derived from an EMBL/GenBank/DDBJ whole genome shotgun (WGS) entry which is preliminary data.</text>
</comment>
<sequence>MTELLNQALILKDLPNIATWQNNLPWQPFRDGVEIYRLYGDNESGSAAALLRYEPGASVPRHTHTGFEHIYVLTGSQTDQNGEHQAGTFVINPPNSNHSVVSQAGCIVLVIWEKPISLWS</sequence>
<dbReference type="InterPro" id="IPR011051">
    <property type="entry name" value="RmlC_Cupin_sf"/>
</dbReference>